<organism evidence="3 4">
    <name type="scientific">Phrynosoma platyrhinos</name>
    <name type="common">Desert horned lizard</name>
    <dbReference type="NCBI Taxonomy" id="52577"/>
    <lineage>
        <taxon>Eukaryota</taxon>
        <taxon>Metazoa</taxon>
        <taxon>Chordata</taxon>
        <taxon>Craniata</taxon>
        <taxon>Vertebrata</taxon>
        <taxon>Euteleostomi</taxon>
        <taxon>Lepidosauria</taxon>
        <taxon>Squamata</taxon>
        <taxon>Bifurcata</taxon>
        <taxon>Unidentata</taxon>
        <taxon>Episquamata</taxon>
        <taxon>Toxicofera</taxon>
        <taxon>Iguania</taxon>
        <taxon>Phrynosomatidae</taxon>
        <taxon>Phrynosomatinae</taxon>
        <taxon>Phrynosoma</taxon>
    </lineage>
</organism>
<gene>
    <name evidence="3" type="ORF">JD844_026808</name>
</gene>
<dbReference type="InterPro" id="IPR031570">
    <property type="entry name" value="NBEA/BDCP_DUF4704"/>
</dbReference>
<dbReference type="Pfam" id="PF13385">
    <property type="entry name" value="Laminin_G_3"/>
    <property type="match status" value="1"/>
</dbReference>
<protein>
    <recommendedName>
        <fullName evidence="2">DUF4704 domain-containing protein</fullName>
    </recommendedName>
</protein>
<dbReference type="InterPro" id="IPR050865">
    <property type="entry name" value="BEACH_Domain"/>
</dbReference>
<dbReference type="InterPro" id="IPR016024">
    <property type="entry name" value="ARM-type_fold"/>
</dbReference>
<sequence length="792" mass="89416">MNFIIQEGESITCMVDLLDKCDVTCQAEIWSMFTAILKKSIRNLQICTEVGLVEQVLERIDKADNMIADLLVDMLGVLASYNVTVRELKLYFSKLQGDKGKWPPHAGKLLSVLKHMPQKYGPDAFFNFPGKSAALNECLSSAIPCPVKTFDIGNLMAIALPPIAKWPYQNGFTFHTWLRMDPVNNINVDKDKPYLYCFRTSKGLGYSAHFVGGCLVVTSIKSKGKGFQHCVKFDFKPQKWYMVTIVHIYNRWKNSELRCYVNGELASYGEITWFVNTSDTFDKCFLGSSETADANRVFCGQMTAVYLFSEALNAAQIFAIYQLGLGYKGTFKFKGESDLFLADHHRQLLYDGKLSNAIAFTYNPRATDAQLCLESSPKDNPSIFVHSPHALMLQDVKAVITHSIQSAMHSIGGVQVLFPLFAQLDYRQYSLDQLDTTVCSILLAFIMELLKNSIAMQEQMLSCKGFLVIGYSLEKSSKAHISRAVLELCLAFAKYLSNLHHGVPLLKQLCDHILLNPAIWIHTPAKIQLTLYTYLSTEFIGTANIYNAIRRVGTVLLAMHTLKYYYWVVNPQDRSGIIPKGLDGPRPNQKEILSLRAFLLMFVKQLVMKDHGVKEDELQGILNYLLTIHEDDNLMDVLQLLVALMSEHPSSMIPAFDQRNGLRSNEHGVAGSTFGMRSQVQQLVELGSVVYKLLASKSEGIRVQALKVMGYFLKHLAPKTLYTILIEQICTQVIRKQHPDPDPTVKIQNPQVLKVIATLLRNSPRCPETIEVHRVFLSDMIKLFNSSRDNRR</sequence>
<evidence type="ECO:0000313" key="4">
    <source>
        <dbReference type="Proteomes" id="UP000826234"/>
    </source>
</evidence>
<dbReference type="Pfam" id="PF15787">
    <property type="entry name" value="DUF4704"/>
    <property type="match status" value="2"/>
</dbReference>
<dbReference type="PANTHER" id="PTHR13743:SF64">
    <property type="entry name" value="LIPOPOLYSACCHARIDE-RESPONSIVE AND BEIGE-LIKE ANCHOR PROTEIN"/>
    <property type="match status" value="1"/>
</dbReference>
<reference evidence="3 4" key="1">
    <citation type="journal article" date="2022" name="Gigascience">
        <title>A chromosome-level genome assembly and annotation of the desert horned lizard, Phrynosoma platyrhinos, provides insight into chromosomal rearrangements among reptiles.</title>
        <authorList>
            <person name="Koochekian N."/>
            <person name="Ascanio A."/>
            <person name="Farleigh K."/>
            <person name="Card D.C."/>
            <person name="Schield D.R."/>
            <person name="Castoe T.A."/>
            <person name="Jezkova T."/>
        </authorList>
    </citation>
    <scope>NUCLEOTIDE SEQUENCE [LARGE SCALE GENOMIC DNA]</scope>
    <source>
        <strain evidence="3">NK-2021</strain>
    </source>
</reference>
<feature type="domain" description="DUF4704" evidence="2">
    <location>
        <begin position="719"/>
        <end position="792"/>
    </location>
</feature>
<comment type="caution">
    <text evidence="3">The sequence shown here is derived from an EMBL/GenBank/DDBJ whole genome shotgun (WGS) entry which is preliminary data.</text>
</comment>
<keyword evidence="4" id="KW-1185">Reference proteome</keyword>
<dbReference type="PANTHER" id="PTHR13743">
    <property type="entry name" value="BEIGE/BEACH-RELATED"/>
    <property type="match status" value="1"/>
</dbReference>
<dbReference type="InterPro" id="IPR013320">
    <property type="entry name" value="ConA-like_dom_sf"/>
</dbReference>
<accession>A0ABQ7SFC9</accession>
<dbReference type="SUPFAM" id="SSF48371">
    <property type="entry name" value="ARM repeat"/>
    <property type="match status" value="1"/>
</dbReference>
<keyword evidence="1" id="KW-0853">WD repeat</keyword>
<feature type="domain" description="DUF4704" evidence="2">
    <location>
        <begin position="383"/>
        <end position="663"/>
    </location>
</feature>
<dbReference type="Gene3D" id="2.60.120.200">
    <property type="match status" value="1"/>
</dbReference>
<proteinExistence type="predicted"/>
<dbReference type="Proteomes" id="UP000826234">
    <property type="component" value="Unassembled WGS sequence"/>
</dbReference>
<evidence type="ECO:0000313" key="3">
    <source>
        <dbReference type="EMBL" id="KAH0616031.1"/>
    </source>
</evidence>
<evidence type="ECO:0000259" key="2">
    <source>
        <dbReference type="Pfam" id="PF15787"/>
    </source>
</evidence>
<name>A0ABQ7SFC9_PHRPL</name>
<evidence type="ECO:0000256" key="1">
    <source>
        <dbReference type="ARBA" id="ARBA00022574"/>
    </source>
</evidence>
<dbReference type="SUPFAM" id="SSF49899">
    <property type="entry name" value="Concanavalin A-like lectins/glucanases"/>
    <property type="match status" value="1"/>
</dbReference>
<dbReference type="EMBL" id="JAIPUX010005290">
    <property type="protein sequence ID" value="KAH0616031.1"/>
    <property type="molecule type" value="Genomic_DNA"/>
</dbReference>